<dbReference type="GO" id="GO:0005737">
    <property type="term" value="C:cytoplasm"/>
    <property type="evidence" value="ECO:0007669"/>
    <property type="project" value="TreeGrafter"/>
</dbReference>
<dbReference type="InterPro" id="IPR034505">
    <property type="entry name" value="Coproporphyrinogen-III_oxidase"/>
</dbReference>
<name>A0A1V4BRH0_MICAE</name>
<organism evidence="1 2">
    <name type="scientific">Microcystis aeruginosa KW</name>
    <dbReference type="NCBI Taxonomy" id="1960155"/>
    <lineage>
        <taxon>Bacteria</taxon>
        <taxon>Bacillati</taxon>
        <taxon>Cyanobacteriota</taxon>
        <taxon>Cyanophyceae</taxon>
        <taxon>Oscillatoriophycideae</taxon>
        <taxon>Chroococcales</taxon>
        <taxon>Microcystaceae</taxon>
        <taxon>Microcystis</taxon>
    </lineage>
</organism>
<dbReference type="PANTHER" id="PTHR13932:SF5">
    <property type="entry name" value="RADICAL S-ADENOSYL METHIONINE DOMAIN-CONTAINING PROTEIN 1, MITOCHONDRIAL"/>
    <property type="match status" value="1"/>
</dbReference>
<dbReference type="SUPFAM" id="SSF102114">
    <property type="entry name" value="Radical SAM enzymes"/>
    <property type="match status" value="1"/>
</dbReference>
<sequence length="83" mass="9394">MPYFDPVTSVYIHIPFCRRRCFYCDFPIFVLGNRTNPATFPPVVEYVEILQEEISLSQGTGKPLETIFFGGGGLLPCYRGHSS</sequence>
<proteinExistence type="predicted"/>
<reference evidence="1 2" key="1">
    <citation type="submission" date="2017-02" db="EMBL/GenBank/DDBJ databases">
        <title>Genome sequence of Microcystis aeruginosa KW.</title>
        <authorList>
            <person name="Oh H.-M."/>
            <person name="Ahn C.-Y."/>
            <person name="Jeong H."/>
            <person name="Srivastava A."/>
            <person name="Lee H.-G."/>
            <person name="Kang S.-R."/>
        </authorList>
    </citation>
    <scope>NUCLEOTIDE SEQUENCE [LARGE SCALE GENOMIC DNA]</scope>
    <source>
        <strain evidence="1 2">KW</strain>
    </source>
</reference>
<dbReference type="EMBL" id="MVGR01000004">
    <property type="protein sequence ID" value="OPF16971.1"/>
    <property type="molecule type" value="Genomic_DNA"/>
</dbReference>
<gene>
    <name evidence="1" type="ORF">B1L04_12755</name>
</gene>
<dbReference type="GO" id="GO:0006779">
    <property type="term" value="P:porphyrin-containing compound biosynthetic process"/>
    <property type="evidence" value="ECO:0007669"/>
    <property type="project" value="TreeGrafter"/>
</dbReference>
<evidence type="ECO:0008006" key="3">
    <source>
        <dbReference type="Google" id="ProtNLM"/>
    </source>
</evidence>
<dbReference type="AlphaFoldDB" id="A0A1V4BRH0"/>
<dbReference type="GO" id="GO:0051539">
    <property type="term" value="F:4 iron, 4 sulfur cluster binding"/>
    <property type="evidence" value="ECO:0007669"/>
    <property type="project" value="TreeGrafter"/>
</dbReference>
<protein>
    <recommendedName>
        <fullName evidence="3">Coproporphyrinogen III oxidase</fullName>
    </recommendedName>
</protein>
<comment type="caution">
    <text evidence="1">The sequence shown here is derived from an EMBL/GenBank/DDBJ whole genome shotgun (WGS) entry which is preliminary data.</text>
</comment>
<evidence type="ECO:0000313" key="1">
    <source>
        <dbReference type="EMBL" id="OPF16971.1"/>
    </source>
</evidence>
<evidence type="ECO:0000313" key="2">
    <source>
        <dbReference type="Proteomes" id="UP000189835"/>
    </source>
</evidence>
<accession>A0A1V4BRH0</accession>
<dbReference type="InterPro" id="IPR058240">
    <property type="entry name" value="rSAM_sf"/>
</dbReference>
<dbReference type="Proteomes" id="UP000189835">
    <property type="component" value="Unassembled WGS sequence"/>
</dbReference>
<dbReference type="PANTHER" id="PTHR13932">
    <property type="entry name" value="COPROPORPHYRINIGEN III OXIDASE"/>
    <property type="match status" value="1"/>
</dbReference>